<evidence type="ECO:0000313" key="6">
    <source>
        <dbReference type="EMBL" id="GMR37577.1"/>
    </source>
</evidence>
<dbReference type="PANTHER" id="PTHR44590:SF3">
    <property type="entry name" value="CARBOXYLESTERASE TYPE B DOMAIN-CONTAINING PROTEIN"/>
    <property type="match status" value="1"/>
</dbReference>
<dbReference type="PANTHER" id="PTHR44590">
    <property type="entry name" value="CARBOXYLIC ESTER HYDROLASE-RELATED"/>
    <property type="match status" value="1"/>
</dbReference>
<name>A0AAN5CBX9_9BILA</name>
<dbReference type="Pfam" id="PF00135">
    <property type="entry name" value="COesterase"/>
    <property type="match status" value="1"/>
</dbReference>
<keyword evidence="2" id="KW-0719">Serine esterase</keyword>
<dbReference type="InterPro" id="IPR002018">
    <property type="entry name" value="CarbesteraseB"/>
</dbReference>
<evidence type="ECO:0000259" key="5">
    <source>
        <dbReference type="Pfam" id="PF00135"/>
    </source>
</evidence>
<comment type="caution">
    <text evidence="6">The sequence shown here is derived from an EMBL/GenBank/DDBJ whole genome shotgun (WGS) entry which is preliminary data.</text>
</comment>
<dbReference type="SUPFAM" id="SSF53474">
    <property type="entry name" value="alpha/beta-Hydrolases"/>
    <property type="match status" value="1"/>
</dbReference>
<dbReference type="EMBL" id="BTRK01000002">
    <property type="protein sequence ID" value="GMR37577.1"/>
    <property type="molecule type" value="Genomic_DNA"/>
</dbReference>
<evidence type="ECO:0000313" key="7">
    <source>
        <dbReference type="Proteomes" id="UP001328107"/>
    </source>
</evidence>
<evidence type="ECO:0000256" key="1">
    <source>
        <dbReference type="ARBA" id="ARBA00005964"/>
    </source>
</evidence>
<dbReference type="Gene3D" id="3.40.50.1820">
    <property type="entry name" value="alpha/beta hydrolase"/>
    <property type="match status" value="1"/>
</dbReference>
<dbReference type="InterPro" id="IPR019826">
    <property type="entry name" value="Carboxylesterase_B_AS"/>
</dbReference>
<dbReference type="PROSITE" id="PS00122">
    <property type="entry name" value="CARBOXYLESTERASE_B_1"/>
    <property type="match status" value="1"/>
</dbReference>
<evidence type="ECO:0000256" key="3">
    <source>
        <dbReference type="ARBA" id="ARBA00022801"/>
    </source>
</evidence>
<feature type="domain" description="Carboxylesterase type B" evidence="5">
    <location>
        <begin position="1"/>
        <end position="178"/>
    </location>
</feature>
<reference evidence="7" key="1">
    <citation type="submission" date="2022-10" db="EMBL/GenBank/DDBJ databases">
        <title>Genome assembly of Pristionchus species.</title>
        <authorList>
            <person name="Yoshida K."/>
            <person name="Sommer R.J."/>
        </authorList>
    </citation>
    <scope>NUCLEOTIDE SEQUENCE [LARGE SCALE GENOMIC DNA]</scope>
    <source>
        <strain evidence="7">RS5460</strain>
    </source>
</reference>
<dbReference type="EC" id="3.1.1.-" evidence="4"/>
<gene>
    <name evidence="6" type="ORF">PMAYCL1PPCAC_07772</name>
</gene>
<keyword evidence="3 4" id="KW-0378">Hydrolase</keyword>
<comment type="similarity">
    <text evidence="1 4">Belongs to the type-B carboxylesterase/lipase family.</text>
</comment>
<evidence type="ECO:0000256" key="2">
    <source>
        <dbReference type="ARBA" id="ARBA00022487"/>
    </source>
</evidence>
<feature type="non-terminal residue" evidence="6">
    <location>
        <position position="1"/>
    </location>
</feature>
<dbReference type="AlphaFoldDB" id="A0AAN5CBX9"/>
<feature type="non-terminal residue" evidence="6">
    <location>
        <position position="178"/>
    </location>
</feature>
<dbReference type="GO" id="GO:0052689">
    <property type="term" value="F:carboxylic ester hydrolase activity"/>
    <property type="evidence" value="ECO:0007669"/>
    <property type="project" value="UniProtKB-KW"/>
</dbReference>
<dbReference type="Proteomes" id="UP001328107">
    <property type="component" value="Unassembled WGS sequence"/>
</dbReference>
<evidence type="ECO:0000256" key="4">
    <source>
        <dbReference type="RuleBase" id="RU361235"/>
    </source>
</evidence>
<keyword evidence="7" id="KW-1185">Reference proteome</keyword>
<sequence length="178" mass="19608">GFFTTGDEACPGNFGLWDQIAALRWVNQNIEAFGGNKNNITLIGQSAGAVSVELLHLSPHSTGLFHKMIAMAGSAEMKLFGSTSRKMPENCRKKVARLGITDYKNSNELLAKLRALPAEKFAVSVKVFKKDRDETNLFESIPYIDDSNFFPGSLDELRKKAIPKPLITGVTKEEGILF</sequence>
<dbReference type="InterPro" id="IPR029058">
    <property type="entry name" value="AB_hydrolase_fold"/>
</dbReference>
<organism evidence="6 7">
    <name type="scientific">Pristionchus mayeri</name>
    <dbReference type="NCBI Taxonomy" id="1317129"/>
    <lineage>
        <taxon>Eukaryota</taxon>
        <taxon>Metazoa</taxon>
        <taxon>Ecdysozoa</taxon>
        <taxon>Nematoda</taxon>
        <taxon>Chromadorea</taxon>
        <taxon>Rhabditida</taxon>
        <taxon>Rhabditina</taxon>
        <taxon>Diplogasteromorpha</taxon>
        <taxon>Diplogasteroidea</taxon>
        <taxon>Neodiplogasteridae</taxon>
        <taxon>Pristionchus</taxon>
    </lineage>
</organism>
<proteinExistence type="inferred from homology"/>
<protein>
    <recommendedName>
        <fullName evidence="4">Carboxylic ester hydrolase</fullName>
        <ecNumber evidence="4">3.1.1.-</ecNumber>
    </recommendedName>
</protein>
<accession>A0AAN5CBX9</accession>